<gene>
    <name evidence="1" type="ORF">MNBD_GAMMA18-1420</name>
</gene>
<evidence type="ECO:0000313" key="1">
    <source>
        <dbReference type="EMBL" id="VAW84032.1"/>
    </source>
</evidence>
<reference evidence="1" key="1">
    <citation type="submission" date="2018-06" db="EMBL/GenBank/DDBJ databases">
        <authorList>
            <person name="Zhirakovskaya E."/>
        </authorList>
    </citation>
    <scope>NUCLEOTIDE SEQUENCE</scope>
</reference>
<proteinExistence type="predicted"/>
<protein>
    <recommendedName>
        <fullName evidence="2">Orphan protein</fullName>
    </recommendedName>
</protein>
<sequence>MFALFKTKNILDEGTTQWLFDSFRWALENFDARLFQQHTQLILANDHFFPDQATSPDKVADLLLQRMLEYSAMQQWPCRAHPVQNQADTPPAPHIHIENALRGPLAEISLEGSEWIKIPYDPSALHQPDALIAALAQNLAILLGRAIPISPPGGEELRGAATDLLAIFLGFGLFITNNAFNIKRGCGGCGTTPSVQIMGELTEEQMCYALAIFCHLKRIDNQAVLPHLKKTLHKLFKRARKEIQHQPQELSRLDAAIRLQITEDQTIN</sequence>
<accession>A0A3B0Z912</accession>
<organism evidence="1">
    <name type="scientific">hydrothermal vent metagenome</name>
    <dbReference type="NCBI Taxonomy" id="652676"/>
    <lineage>
        <taxon>unclassified sequences</taxon>
        <taxon>metagenomes</taxon>
        <taxon>ecological metagenomes</taxon>
    </lineage>
</organism>
<dbReference type="EMBL" id="UOFP01000023">
    <property type="protein sequence ID" value="VAW84032.1"/>
    <property type="molecule type" value="Genomic_DNA"/>
</dbReference>
<dbReference type="AlphaFoldDB" id="A0A3B0Z912"/>
<evidence type="ECO:0008006" key="2">
    <source>
        <dbReference type="Google" id="ProtNLM"/>
    </source>
</evidence>
<name>A0A3B0Z912_9ZZZZ</name>